<dbReference type="RefSeq" id="WP_186918525.1">
    <property type="nucleotide sequence ID" value="NZ_JACOPQ010000002.1"/>
</dbReference>
<keyword evidence="1" id="KW-0812">Transmembrane</keyword>
<protein>
    <submittedName>
        <fullName evidence="2">Sodium:proton antiporter</fullName>
    </submittedName>
</protein>
<name>A0A8J6JJ17_9FIRM</name>
<accession>A0A8J6JJ17</accession>
<evidence type="ECO:0000313" key="2">
    <source>
        <dbReference type="EMBL" id="MBC5736149.1"/>
    </source>
</evidence>
<proteinExistence type="predicted"/>
<dbReference type="EMBL" id="JACOPQ010000002">
    <property type="protein sequence ID" value="MBC5736149.1"/>
    <property type="molecule type" value="Genomic_DNA"/>
</dbReference>
<sequence>MTVKLTKSGWSVCVAAVSALAGLVFYLITSMTGFLSGTAMSPLPIVCTVAAILLALVLVCAAKKLSPLATDFFVVAAALLLIAAFALFAMGRVTLVADVYFIPVNYPQAEASALNLSIVGMALYLVAIAAMIITAFSEKITKD</sequence>
<keyword evidence="3" id="KW-1185">Reference proteome</keyword>
<keyword evidence="1" id="KW-1133">Transmembrane helix</keyword>
<organism evidence="2 3">
    <name type="scientific">Lawsonibacter faecis</name>
    <dbReference type="NCBI Taxonomy" id="2763052"/>
    <lineage>
        <taxon>Bacteria</taxon>
        <taxon>Bacillati</taxon>
        <taxon>Bacillota</taxon>
        <taxon>Clostridia</taxon>
        <taxon>Eubacteriales</taxon>
        <taxon>Oscillospiraceae</taxon>
        <taxon>Lawsonibacter</taxon>
    </lineage>
</organism>
<comment type="caution">
    <text evidence="2">The sequence shown here is derived from an EMBL/GenBank/DDBJ whole genome shotgun (WGS) entry which is preliminary data.</text>
</comment>
<feature type="transmembrane region" description="Helical" evidence="1">
    <location>
        <begin position="41"/>
        <end position="60"/>
    </location>
</feature>
<feature type="transmembrane region" description="Helical" evidence="1">
    <location>
        <begin position="113"/>
        <end position="136"/>
    </location>
</feature>
<gene>
    <name evidence="2" type="ORF">H8S62_03880</name>
</gene>
<feature type="transmembrane region" description="Helical" evidence="1">
    <location>
        <begin position="12"/>
        <end position="35"/>
    </location>
</feature>
<evidence type="ECO:0000313" key="3">
    <source>
        <dbReference type="Proteomes" id="UP000607645"/>
    </source>
</evidence>
<dbReference type="AlphaFoldDB" id="A0A8J6JJ17"/>
<dbReference type="Proteomes" id="UP000607645">
    <property type="component" value="Unassembled WGS sequence"/>
</dbReference>
<evidence type="ECO:0000256" key="1">
    <source>
        <dbReference type="SAM" id="Phobius"/>
    </source>
</evidence>
<keyword evidence="1" id="KW-0472">Membrane</keyword>
<reference evidence="2" key="1">
    <citation type="submission" date="2020-08" db="EMBL/GenBank/DDBJ databases">
        <title>Genome public.</title>
        <authorList>
            <person name="Liu C."/>
            <person name="Sun Q."/>
        </authorList>
    </citation>
    <scope>NUCLEOTIDE SEQUENCE</scope>
    <source>
        <strain evidence="2">NSJ-52</strain>
    </source>
</reference>
<feature type="transmembrane region" description="Helical" evidence="1">
    <location>
        <begin position="72"/>
        <end position="93"/>
    </location>
</feature>